<dbReference type="RefSeq" id="WP_425560992.1">
    <property type="nucleotide sequence ID" value="NZ_BAAAPK010000001.1"/>
</dbReference>
<evidence type="ECO:0000313" key="2">
    <source>
        <dbReference type="EMBL" id="GAA1662424.1"/>
    </source>
</evidence>
<dbReference type="Proteomes" id="UP001500596">
    <property type="component" value="Unassembled WGS sequence"/>
</dbReference>
<protein>
    <recommendedName>
        <fullName evidence="1">Helix-turn-helix domain-containing protein</fullName>
    </recommendedName>
</protein>
<accession>A0ABP4S204</accession>
<gene>
    <name evidence="2" type="ORF">GCM10009807_02980</name>
</gene>
<dbReference type="SUPFAM" id="SSF46955">
    <property type="entry name" value="Putative DNA-binding domain"/>
    <property type="match status" value="1"/>
</dbReference>
<keyword evidence="3" id="KW-1185">Reference proteome</keyword>
<dbReference type="InterPro" id="IPR010093">
    <property type="entry name" value="SinI_DNA-bd"/>
</dbReference>
<proteinExistence type="predicted"/>
<dbReference type="Pfam" id="PF12728">
    <property type="entry name" value="HTH_17"/>
    <property type="match status" value="1"/>
</dbReference>
<reference evidence="3" key="1">
    <citation type="journal article" date="2019" name="Int. J. Syst. Evol. Microbiol.">
        <title>The Global Catalogue of Microorganisms (GCM) 10K type strain sequencing project: providing services to taxonomists for standard genome sequencing and annotation.</title>
        <authorList>
            <consortium name="The Broad Institute Genomics Platform"/>
            <consortium name="The Broad Institute Genome Sequencing Center for Infectious Disease"/>
            <person name="Wu L."/>
            <person name="Ma J."/>
        </authorList>
    </citation>
    <scope>NUCLEOTIDE SEQUENCE [LARGE SCALE GENOMIC DNA]</scope>
    <source>
        <strain evidence="3">JCM 15575</strain>
    </source>
</reference>
<dbReference type="InterPro" id="IPR041657">
    <property type="entry name" value="HTH_17"/>
</dbReference>
<name>A0ABP4S204_9MICO</name>
<evidence type="ECO:0000313" key="3">
    <source>
        <dbReference type="Proteomes" id="UP001500596"/>
    </source>
</evidence>
<dbReference type="EMBL" id="BAAAPK010000001">
    <property type="protein sequence ID" value="GAA1662424.1"/>
    <property type="molecule type" value="Genomic_DNA"/>
</dbReference>
<comment type="caution">
    <text evidence="2">The sequence shown here is derived from an EMBL/GenBank/DDBJ whole genome shotgun (WGS) entry which is preliminary data.</text>
</comment>
<dbReference type="NCBIfam" id="TIGR01764">
    <property type="entry name" value="excise"/>
    <property type="match status" value="1"/>
</dbReference>
<sequence length="68" mass="7625">MPTNEPSPELLTYTEAAQYIHLSVRQLERAVARKALAHYRVNGRNIRFTKSQLDAYLADALVLPVGVS</sequence>
<feature type="domain" description="Helix-turn-helix" evidence="1">
    <location>
        <begin position="10"/>
        <end position="58"/>
    </location>
</feature>
<dbReference type="InterPro" id="IPR009061">
    <property type="entry name" value="DNA-bd_dom_put_sf"/>
</dbReference>
<organism evidence="2 3">
    <name type="scientific">Microbacterium lacus</name>
    <dbReference type="NCBI Taxonomy" id="415217"/>
    <lineage>
        <taxon>Bacteria</taxon>
        <taxon>Bacillati</taxon>
        <taxon>Actinomycetota</taxon>
        <taxon>Actinomycetes</taxon>
        <taxon>Micrococcales</taxon>
        <taxon>Microbacteriaceae</taxon>
        <taxon>Microbacterium</taxon>
    </lineage>
</organism>
<evidence type="ECO:0000259" key="1">
    <source>
        <dbReference type="Pfam" id="PF12728"/>
    </source>
</evidence>